<evidence type="ECO:0000313" key="2">
    <source>
        <dbReference type="EMBL" id="GJD53578.1"/>
    </source>
</evidence>
<gene>
    <name evidence="2" type="ORF">OPKNFCMD_6355</name>
</gene>
<protein>
    <submittedName>
        <fullName evidence="2">Uncharacterized protein</fullName>
    </submittedName>
</protein>
<evidence type="ECO:0000313" key="3">
    <source>
        <dbReference type="Proteomes" id="UP001055167"/>
    </source>
</evidence>
<evidence type="ECO:0000256" key="1">
    <source>
        <dbReference type="SAM" id="MobiDB-lite"/>
    </source>
</evidence>
<name>A0ABQ4R7B5_9HYPH</name>
<keyword evidence="3" id="KW-1185">Reference proteome</keyword>
<sequence length="60" mass="6347">MAGHPVEVVKGPLPQHSGAGLRRATEEEPSALRSLQDGAIHHLRGILARQHRVAILLAGA</sequence>
<organism evidence="2 3">
    <name type="scientific">Methylobacterium crusticola</name>
    <dbReference type="NCBI Taxonomy" id="1697972"/>
    <lineage>
        <taxon>Bacteria</taxon>
        <taxon>Pseudomonadati</taxon>
        <taxon>Pseudomonadota</taxon>
        <taxon>Alphaproteobacteria</taxon>
        <taxon>Hyphomicrobiales</taxon>
        <taxon>Methylobacteriaceae</taxon>
        <taxon>Methylobacterium</taxon>
    </lineage>
</organism>
<reference evidence="2" key="2">
    <citation type="submission" date="2021-08" db="EMBL/GenBank/DDBJ databases">
        <authorList>
            <person name="Tani A."/>
            <person name="Ola A."/>
            <person name="Ogura Y."/>
            <person name="Katsura K."/>
            <person name="Hayashi T."/>
        </authorList>
    </citation>
    <scope>NUCLEOTIDE SEQUENCE</scope>
    <source>
        <strain evidence="2">KCTC 52305</strain>
    </source>
</reference>
<dbReference type="Proteomes" id="UP001055167">
    <property type="component" value="Unassembled WGS sequence"/>
</dbReference>
<dbReference type="EMBL" id="BPQH01000032">
    <property type="protein sequence ID" value="GJD53578.1"/>
    <property type="molecule type" value="Genomic_DNA"/>
</dbReference>
<comment type="caution">
    <text evidence="2">The sequence shown here is derived from an EMBL/GenBank/DDBJ whole genome shotgun (WGS) entry which is preliminary data.</text>
</comment>
<reference evidence="2" key="1">
    <citation type="journal article" date="2021" name="Front. Microbiol.">
        <title>Comprehensive Comparative Genomics and Phenotyping of Methylobacterium Species.</title>
        <authorList>
            <person name="Alessa O."/>
            <person name="Ogura Y."/>
            <person name="Fujitani Y."/>
            <person name="Takami H."/>
            <person name="Hayashi T."/>
            <person name="Sahin N."/>
            <person name="Tani A."/>
        </authorList>
    </citation>
    <scope>NUCLEOTIDE SEQUENCE</scope>
    <source>
        <strain evidence="2">KCTC 52305</strain>
    </source>
</reference>
<accession>A0ABQ4R7B5</accession>
<proteinExistence type="predicted"/>
<feature type="region of interest" description="Disordered" evidence="1">
    <location>
        <begin position="1"/>
        <end position="32"/>
    </location>
</feature>